<name>A0AC35U9M7_9BILA</name>
<evidence type="ECO:0000313" key="2">
    <source>
        <dbReference type="WBParaSite" id="RSKR_0000942600.1"/>
    </source>
</evidence>
<sequence length="324" mass="36060">MLLLFIPLFLNLFLTAQSSIFSYKYEEEESKVLSRICGSLVSPDPFVCISNDKIISENAFVLFSSQKTIIELGGDFQTLILNYTSQPGTLIVTHKASSTPVQILNQFLNAKLVVPKEFLNSGNVWDYPMRAQALHSHLVLQHLKKYFASGYFKNVIFTGHSLAGGISILDAYSCISAQICSSHNTKVLTFGTPRTGNYGFAQHYNNVLPNTWRVANENDSILAFPRCGSNGLSNKCRNNKPSETELIFEVDAYYHVGTEIWYKDGTNGTFKTCESFIEDNTCAPRVLPSLLETILNIGKIGIMHTSYFKIDVVVPSAETGCNFV</sequence>
<organism evidence="1 2">
    <name type="scientific">Rhabditophanes sp. KR3021</name>
    <dbReference type="NCBI Taxonomy" id="114890"/>
    <lineage>
        <taxon>Eukaryota</taxon>
        <taxon>Metazoa</taxon>
        <taxon>Ecdysozoa</taxon>
        <taxon>Nematoda</taxon>
        <taxon>Chromadorea</taxon>
        <taxon>Rhabditida</taxon>
        <taxon>Tylenchina</taxon>
        <taxon>Panagrolaimomorpha</taxon>
        <taxon>Strongyloidoidea</taxon>
        <taxon>Alloionematidae</taxon>
        <taxon>Rhabditophanes</taxon>
    </lineage>
</organism>
<evidence type="ECO:0000313" key="1">
    <source>
        <dbReference type="Proteomes" id="UP000095286"/>
    </source>
</evidence>
<protein>
    <submittedName>
        <fullName evidence="2">Lipase_3 domain-containing protein</fullName>
    </submittedName>
</protein>
<reference evidence="2" key="1">
    <citation type="submission" date="2016-11" db="UniProtKB">
        <authorList>
            <consortium name="WormBaseParasite"/>
        </authorList>
    </citation>
    <scope>IDENTIFICATION</scope>
    <source>
        <strain evidence="2">KR3021</strain>
    </source>
</reference>
<dbReference type="WBParaSite" id="RSKR_0000942600.1">
    <property type="protein sequence ID" value="RSKR_0000942600.1"/>
    <property type="gene ID" value="RSKR_0000942600"/>
</dbReference>
<dbReference type="Proteomes" id="UP000095286">
    <property type="component" value="Unplaced"/>
</dbReference>
<proteinExistence type="predicted"/>
<accession>A0AC35U9M7</accession>